<organism evidence="5">
    <name type="scientific">Shewanella frigidimarina</name>
    <dbReference type="NCBI Taxonomy" id="56812"/>
    <lineage>
        <taxon>Bacteria</taxon>
        <taxon>Pseudomonadati</taxon>
        <taxon>Pseudomonadota</taxon>
        <taxon>Gammaproteobacteria</taxon>
        <taxon>Alteromonadales</taxon>
        <taxon>Shewanellaceae</taxon>
        <taxon>Shewanella</taxon>
    </lineage>
</organism>
<feature type="chain" id="PRO_5007125975" evidence="2">
    <location>
        <begin position="26"/>
        <end position="359"/>
    </location>
</feature>
<evidence type="ECO:0000313" key="6">
    <source>
        <dbReference type="Proteomes" id="UP000055702"/>
    </source>
</evidence>
<dbReference type="PROSITE" id="PS51257">
    <property type="entry name" value="PROKAR_LIPOPROTEIN"/>
    <property type="match status" value="1"/>
</dbReference>
<dbReference type="NCBIfam" id="TIGR01730">
    <property type="entry name" value="RND_mfp"/>
    <property type="match status" value="1"/>
</dbReference>
<dbReference type="Gene3D" id="2.40.50.100">
    <property type="match status" value="1"/>
</dbReference>
<dbReference type="PANTHER" id="PTHR30469:SF20">
    <property type="entry name" value="EFFLUX RND TRANSPORTER PERIPLASMIC ADAPTOR SUBUNIT"/>
    <property type="match status" value="1"/>
</dbReference>
<feature type="signal peptide" evidence="2">
    <location>
        <begin position="1"/>
        <end position="25"/>
    </location>
</feature>
<feature type="domain" description="CusB-like beta-barrel" evidence="4">
    <location>
        <begin position="193"/>
        <end position="271"/>
    </location>
</feature>
<accession>A0A106C112</accession>
<evidence type="ECO:0000259" key="4">
    <source>
        <dbReference type="Pfam" id="PF25954"/>
    </source>
</evidence>
<feature type="domain" description="Multidrug resistance protein MdtA-like barrel-sandwich hybrid" evidence="3">
    <location>
        <begin position="61"/>
        <end position="180"/>
    </location>
</feature>
<dbReference type="Pfam" id="PF25954">
    <property type="entry name" value="Beta-barrel_RND_2"/>
    <property type="match status" value="1"/>
</dbReference>
<keyword evidence="2" id="KW-0732">Signal</keyword>
<dbReference type="SUPFAM" id="SSF111369">
    <property type="entry name" value="HlyD-like secretion proteins"/>
    <property type="match status" value="1"/>
</dbReference>
<dbReference type="Pfam" id="PF25917">
    <property type="entry name" value="BSH_RND"/>
    <property type="match status" value="1"/>
</dbReference>
<sequence length="359" mass="39219">MKHRSTLPLALLISLILVGCTPVESAVQEVLVRPVKLFEVAQSSGNTIRQFPARVEANSRAELSFRISGQLVRLDLVEGQHVKQGVLLAQLDDRDARNNLMTREAEYDLLLADFSRNQTLLERKLISQALFDSSKAQLKSAKAALAAANDQVSYTRLEAPFNGTIAKRLVDNHQIVQPNQGVMTLQNNQLLDVSIQVPEAMAAVLTQDIANGLAAKVRFSALDDMVFDAKFKEYSTQVTPGTQAYEVVFSLPQPDNVQLLPGMSAELTLATLNDSQQSFRTIVPISAVDKQDQNGDVTVWRYQPDSGDVSPVKVTLGRVSTDGVEVLTGLKKGDAIVAAGLSQLSEGMKVKPLRWQRGV</sequence>
<gene>
    <name evidence="5" type="ORF">AWJ07_14975</name>
</gene>
<dbReference type="InterPro" id="IPR006143">
    <property type="entry name" value="RND_pump_MFP"/>
</dbReference>
<dbReference type="AlphaFoldDB" id="A0A106C112"/>
<dbReference type="RefSeq" id="WP_059745491.1">
    <property type="nucleotide sequence ID" value="NZ_JBOZPT010000005.1"/>
</dbReference>
<evidence type="ECO:0000313" key="5">
    <source>
        <dbReference type="EMBL" id="KVX02277.1"/>
    </source>
</evidence>
<comment type="similarity">
    <text evidence="1">Belongs to the membrane fusion protein (MFP) (TC 8.A.1) family.</text>
</comment>
<dbReference type="InterPro" id="IPR058625">
    <property type="entry name" value="MdtA-like_BSH"/>
</dbReference>
<evidence type="ECO:0000259" key="3">
    <source>
        <dbReference type="Pfam" id="PF25917"/>
    </source>
</evidence>
<evidence type="ECO:0000256" key="2">
    <source>
        <dbReference type="SAM" id="SignalP"/>
    </source>
</evidence>
<dbReference type="GO" id="GO:1990281">
    <property type="term" value="C:efflux pump complex"/>
    <property type="evidence" value="ECO:0007669"/>
    <property type="project" value="TreeGrafter"/>
</dbReference>
<evidence type="ECO:0000256" key="1">
    <source>
        <dbReference type="ARBA" id="ARBA00009477"/>
    </source>
</evidence>
<reference evidence="5 6" key="1">
    <citation type="submission" date="2016-01" db="EMBL/GenBank/DDBJ databases">
        <title>Draft genome of the antarctic isolate Shewanella frigidimarina Ag06-30.</title>
        <authorList>
            <person name="Parmeciano Di Noto G."/>
            <person name="Vazquez S."/>
            <person name="Mac Cormack W."/>
            <person name="Iriarte A."/>
            <person name="Quiroga C."/>
        </authorList>
    </citation>
    <scope>NUCLEOTIDE SEQUENCE [LARGE SCALE GENOMIC DNA]</scope>
    <source>
        <strain evidence="5 6">Ag06-30</strain>
    </source>
</reference>
<dbReference type="Gene3D" id="2.40.420.20">
    <property type="match status" value="1"/>
</dbReference>
<proteinExistence type="inferred from homology"/>
<dbReference type="EMBL" id="LRDC01000015">
    <property type="protein sequence ID" value="KVX02277.1"/>
    <property type="molecule type" value="Genomic_DNA"/>
</dbReference>
<comment type="caution">
    <text evidence="5">The sequence shown here is derived from an EMBL/GenBank/DDBJ whole genome shotgun (WGS) entry which is preliminary data.</text>
</comment>
<dbReference type="Proteomes" id="UP000055702">
    <property type="component" value="Unassembled WGS sequence"/>
</dbReference>
<name>A0A106C112_SHEFR</name>
<protein>
    <submittedName>
        <fullName evidence="5">Efflux transporter periplasmic adaptor subunit</fullName>
    </submittedName>
</protein>
<dbReference type="InterPro" id="IPR058792">
    <property type="entry name" value="Beta-barrel_RND_2"/>
</dbReference>
<dbReference type="GO" id="GO:0015562">
    <property type="term" value="F:efflux transmembrane transporter activity"/>
    <property type="evidence" value="ECO:0007669"/>
    <property type="project" value="TreeGrafter"/>
</dbReference>
<dbReference type="PANTHER" id="PTHR30469">
    <property type="entry name" value="MULTIDRUG RESISTANCE PROTEIN MDTA"/>
    <property type="match status" value="1"/>
</dbReference>
<dbReference type="Gene3D" id="1.10.287.470">
    <property type="entry name" value="Helix hairpin bin"/>
    <property type="match status" value="1"/>
</dbReference>
<dbReference type="Gene3D" id="2.40.30.170">
    <property type="match status" value="1"/>
</dbReference>